<keyword evidence="2" id="KW-1185">Reference proteome</keyword>
<dbReference type="EMBL" id="AWQX01000214">
    <property type="protein sequence ID" value="EST27384.1"/>
    <property type="molecule type" value="Genomic_DNA"/>
</dbReference>
<dbReference type="PATRIC" id="fig|1352936.5.peg.5348"/>
<dbReference type="STRING" id="1352936.M878_25640"/>
<accession>V6KEH2</accession>
<gene>
    <name evidence="1" type="ORF">M878_25640</name>
</gene>
<protein>
    <submittedName>
        <fullName evidence="1">Uncharacterized protein</fullName>
    </submittedName>
</protein>
<comment type="caution">
    <text evidence="1">The sequence shown here is derived from an EMBL/GenBank/DDBJ whole genome shotgun (WGS) entry which is preliminary data.</text>
</comment>
<evidence type="ECO:0000313" key="1">
    <source>
        <dbReference type="EMBL" id="EST27384.1"/>
    </source>
</evidence>
<organism evidence="1 2">
    <name type="scientific">Streptomyces roseochromogenus subsp. oscitans DS 12.976</name>
    <dbReference type="NCBI Taxonomy" id="1352936"/>
    <lineage>
        <taxon>Bacteria</taxon>
        <taxon>Bacillati</taxon>
        <taxon>Actinomycetota</taxon>
        <taxon>Actinomycetes</taxon>
        <taxon>Kitasatosporales</taxon>
        <taxon>Streptomycetaceae</taxon>
        <taxon>Streptomyces</taxon>
    </lineage>
</organism>
<proteinExistence type="predicted"/>
<evidence type="ECO:0000313" key="2">
    <source>
        <dbReference type="Proteomes" id="UP000017984"/>
    </source>
</evidence>
<name>V6KEH2_STRRC</name>
<dbReference type="Proteomes" id="UP000017984">
    <property type="component" value="Chromosome"/>
</dbReference>
<sequence>MIDAVRRRPCRARRSSFSDGATTTLGAMALTVQEQAVMDVEPVW</sequence>
<dbReference type="AlphaFoldDB" id="V6KEH2"/>
<reference evidence="1 2" key="1">
    <citation type="journal article" date="2014" name="Genome Announc.">
        <title>Draft Genome Sequence of Streptomyces roseochromogenes subsp. oscitans DS 12.976, Producer of the Aminocoumarin Antibiotic Clorobiocin.</title>
        <authorList>
            <person name="Ruckert C."/>
            <person name="Kalinowski J."/>
            <person name="Heide L."/>
            <person name="Apel A.K."/>
        </authorList>
    </citation>
    <scope>NUCLEOTIDE SEQUENCE [LARGE SCALE GENOMIC DNA]</scope>
    <source>
        <strain evidence="1 2">DS 12.976</strain>
    </source>
</reference>
<dbReference type="HOGENOM" id="CLU_3222806_0_0_11"/>